<organism evidence="1 2">
    <name type="scientific">Neobacillus piezotolerans</name>
    <dbReference type="NCBI Taxonomy" id="2259171"/>
    <lineage>
        <taxon>Bacteria</taxon>
        <taxon>Bacillati</taxon>
        <taxon>Bacillota</taxon>
        <taxon>Bacilli</taxon>
        <taxon>Bacillales</taxon>
        <taxon>Bacillaceae</taxon>
        <taxon>Neobacillus</taxon>
    </lineage>
</organism>
<dbReference type="AlphaFoldDB" id="A0A3D8GSE0"/>
<protein>
    <submittedName>
        <fullName evidence="1">Uncharacterized protein</fullName>
    </submittedName>
</protein>
<name>A0A3D8GSE0_9BACI</name>
<accession>A0A3D8GSE0</accession>
<reference evidence="1 2" key="1">
    <citation type="submission" date="2018-07" db="EMBL/GenBank/DDBJ databases">
        <title>Bacillus sp. YLB-04 draft genome sequence.</title>
        <authorList>
            <person name="Yu L."/>
            <person name="Tang X."/>
        </authorList>
    </citation>
    <scope>NUCLEOTIDE SEQUENCE [LARGE SCALE GENOMIC DNA]</scope>
    <source>
        <strain evidence="1 2">YLB-04</strain>
    </source>
</reference>
<proteinExistence type="predicted"/>
<comment type="caution">
    <text evidence="1">The sequence shown here is derived from an EMBL/GenBank/DDBJ whole genome shotgun (WGS) entry which is preliminary data.</text>
</comment>
<dbReference type="RefSeq" id="WP_115451957.1">
    <property type="nucleotide sequence ID" value="NZ_QNQT01000003.1"/>
</dbReference>
<evidence type="ECO:0000313" key="1">
    <source>
        <dbReference type="EMBL" id="RDU37129.1"/>
    </source>
</evidence>
<dbReference type="OrthoDB" id="1099805at2"/>
<dbReference type="Proteomes" id="UP000257144">
    <property type="component" value="Unassembled WGS sequence"/>
</dbReference>
<sequence>MNGWKYYNHAIISSNPPHVNPDIKYINDGVIWKTGEGLSLFARWTTDFDCGYETEWWYCIKDDEMDISKLNKKRRYEIISGLKNFDVRVISPREFSEELFSVYLNAFNNYVNAGRAMTKELFLSQCIKDDDNPKVEYYGAFDKEEGSLAAYALNHVYDDYVNLTTMKFAPKYLSKKVSAALVYTMLYNYLNTQKKKYVNDGERSIRHITNFQEYLVKYFGFRKAYCKLHVQYRNTFKMAIYLLYPWRNLIKKMAVSSVINNISAILEIEKIRRSFSGE</sequence>
<dbReference type="EMBL" id="QNQT01000003">
    <property type="protein sequence ID" value="RDU37129.1"/>
    <property type="molecule type" value="Genomic_DNA"/>
</dbReference>
<evidence type="ECO:0000313" key="2">
    <source>
        <dbReference type="Proteomes" id="UP000257144"/>
    </source>
</evidence>
<gene>
    <name evidence="1" type="ORF">DRW41_10625</name>
</gene>
<keyword evidence="2" id="KW-1185">Reference proteome</keyword>